<dbReference type="PANTHER" id="PTHR21010:SF3">
    <property type="entry name" value="DAXX"/>
    <property type="match status" value="1"/>
</dbReference>
<evidence type="ECO:0000313" key="3">
    <source>
        <dbReference type="Proteomes" id="UP000829291"/>
    </source>
</evidence>
<accession>A0ABM3FW54</accession>
<sequence length="244" mass="28238">MGKGDKRSAAPRSDASTNLVGKFTQSVRRIVQDVKDEGTSSGQSKEEVIETNERLRTVRIRLDGSYDTAKRALVGLMCKYTDSKQVRNIFQRYKLLKSMVKDVIRLETQYWTLVDIPRQEKQETVPAFVLRACAIMEKTHKSGEGVKTSARLAEEAESKRERIERLENMTTAQIEAENTQMTNDLYRLLKKYSGLRNLIRVLKTEYNDSKMYPMFPRYTILKDLIKAIMHDPDYMEVCHEVDQA</sequence>
<name>A0ABM3FW54_NEOLC</name>
<evidence type="ECO:0000256" key="2">
    <source>
        <dbReference type="SAM" id="MobiDB-lite"/>
    </source>
</evidence>
<dbReference type="RefSeq" id="XP_046592242.1">
    <property type="nucleotide sequence ID" value="XM_046736286.1"/>
</dbReference>
<dbReference type="RefSeq" id="XP_046592241.1">
    <property type="nucleotide sequence ID" value="XM_046736285.1"/>
</dbReference>
<evidence type="ECO:0000313" key="5">
    <source>
        <dbReference type="RefSeq" id="XP_046592242.1"/>
    </source>
</evidence>
<evidence type="ECO:0000313" key="4">
    <source>
        <dbReference type="RefSeq" id="XP_046592241.1"/>
    </source>
</evidence>
<gene>
    <name evidence="4 5 6" type="primary">LOC107227172</name>
</gene>
<feature type="region of interest" description="Disordered" evidence="2">
    <location>
        <begin position="1"/>
        <end position="21"/>
    </location>
</feature>
<reference evidence="4 5" key="1">
    <citation type="submission" date="2025-05" db="UniProtKB">
        <authorList>
            <consortium name="RefSeq"/>
        </authorList>
    </citation>
    <scope>IDENTIFICATION</scope>
    <source>
        <tissue evidence="4 5">Thorax and Abdomen</tissue>
    </source>
</reference>
<dbReference type="RefSeq" id="XP_046592243.1">
    <property type="nucleotide sequence ID" value="XM_046736287.1"/>
</dbReference>
<evidence type="ECO:0000313" key="6">
    <source>
        <dbReference type="RefSeq" id="XP_046592243.1"/>
    </source>
</evidence>
<organism evidence="3 5">
    <name type="scientific">Neodiprion lecontei</name>
    <name type="common">Redheaded pine sawfly</name>
    <dbReference type="NCBI Taxonomy" id="441921"/>
    <lineage>
        <taxon>Eukaryota</taxon>
        <taxon>Metazoa</taxon>
        <taxon>Ecdysozoa</taxon>
        <taxon>Arthropoda</taxon>
        <taxon>Hexapoda</taxon>
        <taxon>Insecta</taxon>
        <taxon>Pterygota</taxon>
        <taxon>Neoptera</taxon>
        <taxon>Endopterygota</taxon>
        <taxon>Hymenoptera</taxon>
        <taxon>Tenthredinoidea</taxon>
        <taxon>Diprionidae</taxon>
        <taxon>Diprioninae</taxon>
        <taxon>Neodiprion</taxon>
    </lineage>
</organism>
<dbReference type="GeneID" id="107227172"/>
<evidence type="ECO:0000256" key="1">
    <source>
        <dbReference type="SAM" id="Coils"/>
    </source>
</evidence>
<dbReference type="Proteomes" id="UP000829291">
    <property type="component" value="Chromosome 4"/>
</dbReference>
<feature type="coiled-coil region" evidence="1">
    <location>
        <begin position="146"/>
        <end position="173"/>
    </location>
</feature>
<proteinExistence type="predicted"/>
<dbReference type="PANTHER" id="PTHR21010">
    <property type="entry name" value="AGAP001581-PA"/>
    <property type="match status" value="1"/>
</dbReference>
<keyword evidence="1" id="KW-0175">Coiled coil</keyword>
<keyword evidence="3" id="KW-1185">Reference proteome</keyword>
<protein>
    <submittedName>
        <fullName evidence="4 5">Uncharacterized protein LOC107227172</fullName>
    </submittedName>
</protein>